<dbReference type="STRING" id="687842.ASU31_18010"/>
<accession>A0A0T5VLT2</accession>
<evidence type="ECO:0000313" key="1">
    <source>
        <dbReference type="EMBL" id="KRT14795.1"/>
    </source>
</evidence>
<dbReference type="AlphaFoldDB" id="A0A0T5VLT2"/>
<name>A0A0T5VLT2_9SPHI</name>
<gene>
    <name evidence="1" type="ORF">ASU31_18010</name>
</gene>
<dbReference type="EMBL" id="LMZQ01000014">
    <property type="protein sequence ID" value="KRT14795.1"/>
    <property type="molecule type" value="Genomic_DNA"/>
</dbReference>
<comment type="caution">
    <text evidence="1">The sequence shown here is derived from an EMBL/GenBank/DDBJ whole genome shotgun (WGS) entry which is preliminary data.</text>
</comment>
<organism evidence="1 2">
    <name type="scientific">Pedobacter ginsenosidimutans</name>
    <dbReference type="NCBI Taxonomy" id="687842"/>
    <lineage>
        <taxon>Bacteria</taxon>
        <taxon>Pseudomonadati</taxon>
        <taxon>Bacteroidota</taxon>
        <taxon>Sphingobacteriia</taxon>
        <taxon>Sphingobacteriales</taxon>
        <taxon>Sphingobacteriaceae</taxon>
        <taxon>Pedobacter</taxon>
    </lineage>
</organism>
<evidence type="ECO:0000313" key="2">
    <source>
        <dbReference type="Proteomes" id="UP000051950"/>
    </source>
</evidence>
<protein>
    <submittedName>
        <fullName evidence="1">Uncharacterized protein</fullName>
    </submittedName>
</protein>
<proteinExistence type="predicted"/>
<sequence>MLKRVGYFFKSNNYRWLKGKGLAGRITLLHKSDRMNAVFHGRKHSGAGVTDELLLSFSNYN</sequence>
<dbReference type="Proteomes" id="UP000051950">
    <property type="component" value="Unassembled WGS sequence"/>
</dbReference>
<reference evidence="1 2" key="1">
    <citation type="submission" date="2015-11" db="EMBL/GenBank/DDBJ databases">
        <title>Sequence of Pedobacter ginsenosidimutans.</title>
        <authorList>
            <person name="Carson E."/>
            <person name="Keyser V."/>
            <person name="Newman J."/>
            <person name="Miller J."/>
        </authorList>
    </citation>
    <scope>NUCLEOTIDE SEQUENCE [LARGE SCALE GENOMIC DNA]</scope>
    <source>
        <strain evidence="1 2">KACC 14530</strain>
    </source>
</reference>
<keyword evidence="2" id="KW-1185">Reference proteome</keyword>